<dbReference type="GO" id="GO:0022625">
    <property type="term" value="C:cytosolic large ribosomal subunit"/>
    <property type="evidence" value="ECO:0007669"/>
    <property type="project" value="TreeGrafter"/>
</dbReference>
<dbReference type="GO" id="GO:0003735">
    <property type="term" value="F:structural constituent of ribosome"/>
    <property type="evidence" value="ECO:0007669"/>
    <property type="project" value="InterPro"/>
</dbReference>
<sequence>MEKIVLNKREITGGKVAHLLKQGIVAAVVYNEKAESFNVQITVKEANWLAAHATSTTILDAELDGKKIKTVVKDFDFNPITDEVRHVSFFQIDENKEMIFTIPFKLTGISPAVKNNLGILVKALPAVDVKCKLADLVSEIEIDISNLEHPGQTISMNDIALPKGMTLPNDEHAMSAIVTITQLQKLEEELPTATPAEGEEGAEAPAEGEATGGETTDKTE</sequence>
<evidence type="ECO:0000259" key="8">
    <source>
        <dbReference type="Pfam" id="PF14693"/>
    </source>
</evidence>
<dbReference type="AlphaFoldDB" id="A0A0G0QV66"/>
<keyword evidence="2 5" id="KW-0694">RNA-binding</keyword>
<evidence type="ECO:0000256" key="4">
    <source>
        <dbReference type="ARBA" id="ARBA00023274"/>
    </source>
</evidence>
<dbReference type="Gene3D" id="2.170.120.20">
    <property type="entry name" value="Ribosomal protein L25, beta domain"/>
    <property type="match status" value="1"/>
</dbReference>
<dbReference type="InterPro" id="IPR001021">
    <property type="entry name" value="Ribosomal_bL25_long"/>
</dbReference>
<dbReference type="HAMAP" id="MF_01334">
    <property type="entry name" value="Ribosomal_bL25_CTC"/>
    <property type="match status" value="1"/>
</dbReference>
<dbReference type="NCBIfam" id="TIGR00731">
    <property type="entry name" value="bL25_bact_ctc"/>
    <property type="match status" value="1"/>
</dbReference>
<dbReference type="InterPro" id="IPR020056">
    <property type="entry name" value="Rbsml_bL25/Gln-tRNA_synth_N"/>
</dbReference>
<feature type="domain" description="Large ribosomal subunit protein bL25 L25" evidence="7">
    <location>
        <begin position="7"/>
        <end position="89"/>
    </location>
</feature>
<dbReference type="GO" id="GO:0008097">
    <property type="term" value="F:5S rRNA binding"/>
    <property type="evidence" value="ECO:0007669"/>
    <property type="project" value="InterPro"/>
</dbReference>
<dbReference type="InterPro" id="IPR020057">
    <property type="entry name" value="Ribosomal_bL25_b-dom"/>
</dbReference>
<evidence type="ECO:0000256" key="5">
    <source>
        <dbReference type="HAMAP-Rule" id="MF_01334"/>
    </source>
</evidence>
<evidence type="ECO:0000259" key="7">
    <source>
        <dbReference type="Pfam" id="PF01386"/>
    </source>
</evidence>
<protein>
    <recommendedName>
        <fullName evidence="5">Large ribosomal subunit protein bL25</fullName>
    </recommendedName>
    <alternativeName>
        <fullName evidence="5">General stress protein CTC</fullName>
    </alternativeName>
</protein>
<evidence type="ECO:0000256" key="3">
    <source>
        <dbReference type="ARBA" id="ARBA00022980"/>
    </source>
</evidence>
<dbReference type="Pfam" id="PF14693">
    <property type="entry name" value="Ribosomal_TL5_C"/>
    <property type="match status" value="1"/>
</dbReference>
<gene>
    <name evidence="5" type="primary">rplY</name>
    <name evidence="5" type="synonym">ctc</name>
    <name evidence="9" type="ORF">UT34_C0002G0049</name>
</gene>
<dbReference type="PANTHER" id="PTHR33284">
    <property type="entry name" value="RIBOSOMAL PROTEIN L25/GLN-TRNA SYNTHETASE, ANTI-CODON-BINDING DOMAIN-CONTAINING PROTEIN"/>
    <property type="match status" value="1"/>
</dbReference>
<evidence type="ECO:0000256" key="6">
    <source>
        <dbReference type="SAM" id="MobiDB-lite"/>
    </source>
</evidence>
<name>A0A0G0QV66_9BACT</name>
<feature type="compositionally biased region" description="Low complexity" evidence="6">
    <location>
        <begin position="203"/>
        <end position="214"/>
    </location>
</feature>
<dbReference type="SUPFAM" id="SSF50715">
    <property type="entry name" value="Ribosomal protein L25-like"/>
    <property type="match status" value="1"/>
</dbReference>
<keyword evidence="4 5" id="KW-0687">Ribonucleoprotein</keyword>
<dbReference type="InterPro" id="IPR029751">
    <property type="entry name" value="Ribosomal_L25_dom"/>
</dbReference>
<dbReference type="EMBL" id="LBWK01000002">
    <property type="protein sequence ID" value="KKR05542.1"/>
    <property type="molecule type" value="Genomic_DNA"/>
</dbReference>
<dbReference type="GO" id="GO:0006412">
    <property type="term" value="P:translation"/>
    <property type="evidence" value="ECO:0007669"/>
    <property type="project" value="UniProtKB-UniRule"/>
</dbReference>
<comment type="caution">
    <text evidence="9">The sequence shown here is derived from an EMBL/GenBank/DDBJ whole genome shotgun (WGS) entry which is preliminary data.</text>
</comment>
<dbReference type="Gene3D" id="2.40.240.10">
    <property type="entry name" value="Ribosomal Protein L25, Chain P"/>
    <property type="match status" value="1"/>
</dbReference>
<dbReference type="InterPro" id="IPR037121">
    <property type="entry name" value="Ribosomal_bL25_C"/>
</dbReference>
<evidence type="ECO:0000256" key="2">
    <source>
        <dbReference type="ARBA" id="ARBA00022884"/>
    </source>
</evidence>
<organism evidence="9 10">
    <name type="scientific">candidate division WS6 bacterium GW2011_GWF2_39_15</name>
    <dbReference type="NCBI Taxonomy" id="1619100"/>
    <lineage>
        <taxon>Bacteria</taxon>
        <taxon>Candidatus Dojkabacteria</taxon>
    </lineage>
</organism>
<comment type="similarity">
    <text evidence="5">Belongs to the bacterial ribosomal protein bL25 family. CTC subfamily.</text>
</comment>
<evidence type="ECO:0000313" key="10">
    <source>
        <dbReference type="Proteomes" id="UP000034799"/>
    </source>
</evidence>
<keyword evidence="3 5" id="KW-0689">Ribosomal protein</keyword>
<reference evidence="9 10" key="1">
    <citation type="journal article" date="2015" name="Nature">
        <title>rRNA introns, odd ribosomes, and small enigmatic genomes across a large radiation of phyla.</title>
        <authorList>
            <person name="Brown C.T."/>
            <person name="Hug L.A."/>
            <person name="Thomas B.C."/>
            <person name="Sharon I."/>
            <person name="Castelle C.J."/>
            <person name="Singh A."/>
            <person name="Wilkins M.J."/>
            <person name="Williams K.H."/>
            <person name="Banfield J.F."/>
        </authorList>
    </citation>
    <scope>NUCLEOTIDE SEQUENCE [LARGE SCALE GENOMIC DNA]</scope>
</reference>
<keyword evidence="1 5" id="KW-0699">rRNA-binding</keyword>
<dbReference type="InterPro" id="IPR020930">
    <property type="entry name" value="Ribosomal_uL5_bac-type"/>
</dbReference>
<dbReference type="Proteomes" id="UP000034799">
    <property type="component" value="Unassembled WGS sequence"/>
</dbReference>
<dbReference type="CDD" id="cd00495">
    <property type="entry name" value="Ribosomal_L25_TL5_CTC"/>
    <property type="match status" value="1"/>
</dbReference>
<feature type="region of interest" description="Disordered" evidence="6">
    <location>
        <begin position="187"/>
        <end position="220"/>
    </location>
</feature>
<proteinExistence type="inferred from homology"/>
<evidence type="ECO:0000313" key="9">
    <source>
        <dbReference type="EMBL" id="KKR05542.1"/>
    </source>
</evidence>
<dbReference type="STRING" id="1619100.UT34_C0002G0049"/>
<dbReference type="Pfam" id="PF01386">
    <property type="entry name" value="Ribosomal_L25p"/>
    <property type="match status" value="1"/>
</dbReference>
<comment type="subunit">
    <text evidence="5">Part of the 50S ribosomal subunit; part of the 5S rRNA/L5/L18/L25 subcomplex. Contacts the 5S rRNA. Binds to the 5S rRNA independently of L5 and L18.</text>
</comment>
<evidence type="ECO:0000256" key="1">
    <source>
        <dbReference type="ARBA" id="ARBA00022730"/>
    </source>
</evidence>
<feature type="domain" description="Large ribosomal subunit protein bL25 beta" evidence="8">
    <location>
        <begin position="100"/>
        <end position="181"/>
    </location>
</feature>
<dbReference type="PANTHER" id="PTHR33284:SF1">
    <property type="entry name" value="RIBOSOMAL PROTEIN L25_GLN-TRNA SYNTHETASE, ANTI-CODON-BINDING DOMAIN-CONTAINING PROTEIN"/>
    <property type="match status" value="1"/>
</dbReference>
<dbReference type="InterPro" id="IPR011035">
    <property type="entry name" value="Ribosomal_bL25/Gln-tRNA_synth"/>
</dbReference>
<accession>A0A0G0QV66</accession>
<comment type="function">
    <text evidence="5">This is one of the proteins that binds to the 5S RNA in the ribosome where it forms part of the central protuberance.</text>
</comment>